<proteinExistence type="inferred from homology"/>
<keyword evidence="2" id="KW-0488">Methylation</keyword>
<dbReference type="GO" id="GO:0043107">
    <property type="term" value="P:type IV pilus-dependent motility"/>
    <property type="evidence" value="ECO:0007669"/>
    <property type="project" value="TreeGrafter"/>
</dbReference>
<keyword evidence="6" id="KW-1185">Reference proteome</keyword>
<evidence type="ECO:0000256" key="2">
    <source>
        <dbReference type="ARBA" id="ARBA00022481"/>
    </source>
</evidence>
<dbReference type="PANTHER" id="PTHR30093:SF34">
    <property type="entry name" value="PREPILIN PEPTIDASE-DEPENDENT PROTEIN D"/>
    <property type="match status" value="1"/>
</dbReference>
<reference evidence="5 6" key="1">
    <citation type="submission" date="2018-12" db="EMBL/GenBank/DDBJ databases">
        <authorList>
            <person name="Yu L."/>
        </authorList>
    </citation>
    <scope>NUCLEOTIDE SEQUENCE [LARGE SCALE GENOMIC DNA]</scope>
    <source>
        <strain evidence="5 6">HAW-EB5</strain>
    </source>
</reference>
<evidence type="ECO:0000256" key="4">
    <source>
        <dbReference type="SAM" id="Phobius"/>
    </source>
</evidence>
<keyword evidence="4" id="KW-0472">Membrane</keyword>
<dbReference type="NCBIfam" id="TIGR02532">
    <property type="entry name" value="IV_pilin_GFxxxE"/>
    <property type="match status" value="1"/>
</dbReference>
<dbReference type="Gene3D" id="3.30.700.10">
    <property type="entry name" value="Glycoprotein, Type 4 Pilin"/>
    <property type="match status" value="1"/>
</dbReference>
<dbReference type="OrthoDB" id="6266968at2"/>
<keyword evidence="4" id="KW-0812">Transmembrane</keyword>
<dbReference type="InterPro" id="IPR001082">
    <property type="entry name" value="Pilin"/>
</dbReference>
<accession>A0A3S0IFI1</accession>
<dbReference type="InterPro" id="IPR045584">
    <property type="entry name" value="Pilin-like"/>
</dbReference>
<dbReference type="RefSeq" id="WP_126506553.1">
    <property type="nucleotide sequence ID" value="NZ_RXNV01000006.1"/>
</dbReference>
<sequence length="150" mass="15465">MKGLNLNKSMKNAKGFTLIELMIVVAIIGILAAIALPAYQDYTVKSQIGGGYKEVAGLKTAFEVAATEGTTPSLVLNDPGYIGQQADTGTYCTLSTTAATQLLCTLKGGNAAKVNGKLITLDRSADGVWTCTSSVDTQFLPKGCTAAAAP</sequence>
<organism evidence="5 6">
    <name type="scientific">Shewanella atlantica</name>
    <dbReference type="NCBI Taxonomy" id="271099"/>
    <lineage>
        <taxon>Bacteria</taxon>
        <taxon>Pseudomonadati</taxon>
        <taxon>Pseudomonadota</taxon>
        <taxon>Gammaproteobacteria</taxon>
        <taxon>Alteromonadales</taxon>
        <taxon>Shewanellaceae</taxon>
        <taxon>Shewanella</taxon>
    </lineage>
</organism>
<comment type="caution">
    <text evidence="5">The sequence shown here is derived from an EMBL/GenBank/DDBJ whole genome shotgun (WGS) entry which is preliminary data.</text>
</comment>
<feature type="transmembrane region" description="Helical" evidence="4">
    <location>
        <begin position="21"/>
        <end position="39"/>
    </location>
</feature>
<keyword evidence="4" id="KW-1133">Transmembrane helix</keyword>
<dbReference type="AlphaFoldDB" id="A0A3S0IFI1"/>
<dbReference type="Proteomes" id="UP000282060">
    <property type="component" value="Unassembled WGS sequence"/>
</dbReference>
<protein>
    <submittedName>
        <fullName evidence="5">Pilin</fullName>
    </submittedName>
</protein>
<keyword evidence="3" id="KW-0281">Fimbrium</keyword>
<evidence type="ECO:0000313" key="5">
    <source>
        <dbReference type="EMBL" id="RTR31355.1"/>
    </source>
</evidence>
<dbReference type="GO" id="GO:0044096">
    <property type="term" value="C:type IV pilus"/>
    <property type="evidence" value="ECO:0007669"/>
    <property type="project" value="TreeGrafter"/>
</dbReference>
<evidence type="ECO:0000256" key="1">
    <source>
        <dbReference type="ARBA" id="ARBA00005233"/>
    </source>
</evidence>
<dbReference type="SUPFAM" id="SSF54523">
    <property type="entry name" value="Pili subunits"/>
    <property type="match status" value="1"/>
</dbReference>
<dbReference type="InterPro" id="IPR012902">
    <property type="entry name" value="N_methyl_site"/>
</dbReference>
<dbReference type="Pfam" id="PF07963">
    <property type="entry name" value="N_methyl"/>
    <property type="match status" value="1"/>
</dbReference>
<dbReference type="PANTHER" id="PTHR30093">
    <property type="entry name" value="GENERAL SECRETION PATHWAY PROTEIN G"/>
    <property type="match status" value="1"/>
</dbReference>
<dbReference type="PROSITE" id="PS00409">
    <property type="entry name" value="PROKAR_NTER_METHYL"/>
    <property type="match status" value="1"/>
</dbReference>
<evidence type="ECO:0000256" key="3">
    <source>
        <dbReference type="RuleBase" id="RU000389"/>
    </source>
</evidence>
<dbReference type="GO" id="GO:0007155">
    <property type="term" value="P:cell adhesion"/>
    <property type="evidence" value="ECO:0007669"/>
    <property type="project" value="InterPro"/>
</dbReference>
<evidence type="ECO:0000313" key="6">
    <source>
        <dbReference type="Proteomes" id="UP000282060"/>
    </source>
</evidence>
<gene>
    <name evidence="5" type="ORF">EKG39_14950</name>
</gene>
<comment type="similarity">
    <text evidence="1 3">Belongs to the N-Me-Phe pilin family.</text>
</comment>
<dbReference type="EMBL" id="RXNV01000006">
    <property type="protein sequence ID" value="RTR31355.1"/>
    <property type="molecule type" value="Genomic_DNA"/>
</dbReference>
<dbReference type="Pfam" id="PF00114">
    <property type="entry name" value="Pilin"/>
    <property type="match status" value="1"/>
</dbReference>
<name>A0A3S0IFI1_9GAMM</name>